<evidence type="ECO:0000313" key="6">
    <source>
        <dbReference type="EMBL" id="TWU42737.1"/>
    </source>
</evidence>
<evidence type="ECO:0000256" key="4">
    <source>
        <dbReference type="RuleBase" id="RU367119"/>
    </source>
</evidence>
<name>A0A5C6E423_9BACT</name>
<dbReference type="GO" id="GO:0042301">
    <property type="term" value="F:phosphate ion binding"/>
    <property type="evidence" value="ECO:0007669"/>
    <property type="project" value="UniProtKB-UniRule"/>
</dbReference>
<dbReference type="InterPro" id="IPR011862">
    <property type="entry name" value="Phos-bd"/>
</dbReference>
<proteinExistence type="inferred from homology"/>
<evidence type="ECO:0000256" key="1">
    <source>
        <dbReference type="ARBA" id="ARBA00008725"/>
    </source>
</evidence>
<keyword evidence="3 4" id="KW-0732">Signal</keyword>
<dbReference type="GO" id="GO:0006817">
    <property type="term" value="P:phosphate ion transport"/>
    <property type="evidence" value="ECO:0007669"/>
    <property type="project" value="UniProtKB-UniRule"/>
</dbReference>
<feature type="chain" id="PRO_5027149486" description="Phosphate-binding protein" evidence="4">
    <location>
        <begin position="26"/>
        <end position="338"/>
    </location>
</feature>
<dbReference type="InterPro" id="IPR024370">
    <property type="entry name" value="PBP_domain"/>
</dbReference>
<protein>
    <recommendedName>
        <fullName evidence="4">Phosphate-binding protein</fullName>
    </recommendedName>
</protein>
<dbReference type="OrthoDB" id="9790048at2"/>
<comment type="caution">
    <text evidence="6">The sequence shown here is derived from an EMBL/GenBank/DDBJ whole genome shotgun (WGS) entry which is preliminary data.</text>
</comment>
<accession>A0A5C6E423</accession>
<evidence type="ECO:0000256" key="2">
    <source>
        <dbReference type="ARBA" id="ARBA00022448"/>
    </source>
</evidence>
<keyword evidence="7" id="KW-1185">Reference proteome</keyword>
<evidence type="ECO:0000256" key="3">
    <source>
        <dbReference type="ARBA" id="ARBA00022729"/>
    </source>
</evidence>
<dbReference type="Pfam" id="PF12849">
    <property type="entry name" value="PBP_like_2"/>
    <property type="match status" value="1"/>
</dbReference>
<dbReference type="SUPFAM" id="SSF53850">
    <property type="entry name" value="Periplasmic binding protein-like II"/>
    <property type="match status" value="1"/>
</dbReference>
<evidence type="ECO:0000313" key="7">
    <source>
        <dbReference type="Proteomes" id="UP000319143"/>
    </source>
</evidence>
<dbReference type="RefSeq" id="WP_146524732.1">
    <property type="nucleotide sequence ID" value="NZ_SJPV01000001.1"/>
</dbReference>
<comment type="similarity">
    <text evidence="1 4">Belongs to the PstS family.</text>
</comment>
<dbReference type="EMBL" id="SJPV01000001">
    <property type="protein sequence ID" value="TWU42737.1"/>
    <property type="molecule type" value="Genomic_DNA"/>
</dbReference>
<sequence length="338" mass="36725" precursor="true">MKRESIFHLMIALVAITLGSRSVSAQNSGLLGRVEIDGSSTVYPISEAAASGFTRAFPKVKVNVGVSGTGGGFKRFTVGQTDISDASRPIKATEFEAAKDAGVDFFELPVAYDGLTLVVHKGNNWVDHLTIDEIKKIFTSSGAAKTWAEVRQGWPNNPIQIFAPGTDSGTFDYFKEVVAGDDGSLRSDMSTSEDDNVLVTGVSGSPNAIGFFGVAYYEENKDKLKSVAIVNPELKEPVLPTAATIEKGTYAPFSRPLFIYINARSFRRPEVRQFVAYYLKNAADLATQTGYVPLPKSVYAEAMNHCRQGKTGTHYLTKDMEKRSGAVTEIYTTETLVN</sequence>
<evidence type="ECO:0000259" key="5">
    <source>
        <dbReference type="Pfam" id="PF12849"/>
    </source>
</evidence>
<dbReference type="PANTHER" id="PTHR30570:SF1">
    <property type="entry name" value="PHOSPHATE-BINDING PROTEIN PSTS"/>
    <property type="match status" value="1"/>
</dbReference>
<gene>
    <name evidence="6" type="primary">pstS_1</name>
    <name evidence="6" type="ORF">Poly41_10370</name>
</gene>
<dbReference type="Proteomes" id="UP000319143">
    <property type="component" value="Unassembled WGS sequence"/>
</dbReference>
<reference evidence="6 7" key="1">
    <citation type="submission" date="2019-02" db="EMBL/GenBank/DDBJ databases">
        <title>Deep-cultivation of Planctomycetes and their phenomic and genomic characterization uncovers novel biology.</title>
        <authorList>
            <person name="Wiegand S."/>
            <person name="Jogler M."/>
            <person name="Boedeker C."/>
            <person name="Pinto D."/>
            <person name="Vollmers J."/>
            <person name="Rivas-Marin E."/>
            <person name="Kohn T."/>
            <person name="Peeters S.H."/>
            <person name="Heuer A."/>
            <person name="Rast P."/>
            <person name="Oberbeckmann S."/>
            <person name="Bunk B."/>
            <person name="Jeske O."/>
            <person name="Meyerdierks A."/>
            <person name="Storesund J.E."/>
            <person name="Kallscheuer N."/>
            <person name="Luecker S."/>
            <person name="Lage O.M."/>
            <person name="Pohl T."/>
            <person name="Merkel B.J."/>
            <person name="Hornburger P."/>
            <person name="Mueller R.-W."/>
            <person name="Bruemmer F."/>
            <person name="Labrenz M."/>
            <person name="Spormann A.M."/>
            <person name="Op Den Camp H."/>
            <person name="Overmann J."/>
            <person name="Amann R."/>
            <person name="Jetten M.S.M."/>
            <person name="Mascher T."/>
            <person name="Medema M.H."/>
            <person name="Devos D.P."/>
            <person name="Kaster A.-K."/>
            <person name="Ovreas L."/>
            <person name="Rohde M."/>
            <person name="Galperin M.Y."/>
            <person name="Jogler C."/>
        </authorList>
    </citation>
    <scope>NUCLEOTIDE SEQUENCE [LARGE SCALE GENOMIC DNA]</scope>
    <source>
        <strain evidence="6 7">Poly41</strain>
    </source>
</reference>
<comment type="function">
    <text evidence="4">Involved in the system for phosphate transport across the cytoplasmic membrane.</text>
</comment>
<keyword evidence="4" id="KW-0592">Phosphate transport</keyword>
<dbReference type="PANTHER" id="PTHR30570">
    <property type="entry name" value="PERIPLASMIC PHOSPHATE BINDING COMPONENT OF PHOSPHATE ABC TRANSPORTER"/>
    <property type="match status" value="1"/>
</dbReference>
<dbReference type="InterPro" id="IPR050811">
    <property type="entry name" value="Phosphate_ABC_transporter"/>
</dbReference>
<keyword evidence="2 4" id="KW-0813">Transport</keyword>
<dbReference type="Gene3D" id="3.40.190.10">
    <property type="entry name" value="Periplasmic binding protein-like II"/>
    <property type="match status" value="2"/>
</dbReference>
<feature type="domain" description="PBP" evidence="5">
    <location>
        <begin position="28"/>
        <end position="279"/>
    </location>
</feature>
<dbReference type="CDD" id="cd13654">
    <property type="entry name" value="PBP2_phosphate_like_2"/>
    <property type="match status" value="1"/>
</dbReference>
<organism evidence="6 7">
    <name type="scientific">Novipirellula artificiosorum</name>
    <dbReference type="NCBI Taxonomy" id="2528016"/>
    <lineage>
        <taxon>Bacteria</taxon>
        <taxon>Pseudomonadati</taxon>
        <taxon>Planctomycetota</taxon>
        <taxon>Planctomycetia</taxon>
        <taxon>Pirellulales</taxon>
        <taxon>Pirellulaceae</taxon>
        <taxon>Novipirellula</taxon>
    </lineage>
</organism>
<dbReference type="NCBIfam" id="TIGR02136">
    <property type="entry name" value="ptsS_2"/>
    <property type="match status" value="1"/>
</dbReference>
<feature type="signal peptide" evidence="4">
    <location>
        <begin position="1"/>
        <end position="25"/>
    </location>
</feature>
<dbReference type="AlphaFoldDB" id="A0A5C6E423"/>